<dbReference type="EMBL" id="JBHRVQ010000001">
    <property type="protein sequence ID" value="MFC3389154.1"/>
    <property type="molecule type" value="Genomic_DNA"/>
</dbReference>
<proteinExistence type="predicted"/>
<dbReference type="EC" id="2.4.-.-" evidence="3"/>
<dbReference type="Pfam" id="PF13439">
    <property type="entry name" value="Glyco_transf_4"/>
    <property type="match status" value="1"/>
</dbReference>
<feature type="domain" description="Glycosyltransferase subfamily 4-like N-terminal" evidence="2">
    <location>
        <begin position="16"/>
        <end position="171"/>
    </location>
</feature>
<evidence type="ECO:0000313" key="3">
    <source>
        <dbReference type="EMBL" id="MFC3389154.1"/>
    </source>
</evidence>
<gene>
    <name evidence="3" type="ORF">ACFOEO_11255</name>
</gene>
<keyword evidence="4" id="KW-1185">Reference proteome</keyword>
<dbReference type="InterPro" id="IPR028098">
    <property type="entry name" value="Glyco_trans_4-like_N"/>
</dbReference>
<protein>
    <submittedName>
        <fullName evidence="3">Glycosyltransferase</fullName>
        <ecNumber evidence="3">2.4.-.-</ecNumber>
    </submittedName>
</protein>
<evidence type="ECO:0000259" key="2">
    <source>
        <dbReference type="Pfam" id="PF13439"/>
    </source>
</evidence>
<feature type="domain" description="Glycosyl transferase family 1" evidence="1">
    <location>
        <begin position="190"/>
        <end position="349"/>
    </location>
</feature>
<keyword evidence="3" id="KW-0328">Glycosyltransferase</keyword>
<dbReference type="PANTHER" id="PTHR12526">
    <property type="entry name" value="GLYCOSYLTRANSFERASE"/>
    <property type="match status" value="1"/>
</dbReference>
<dbReference type="Gene3D" id="3.40.50.2000">
    <property type="entry name" value="Glycogen Phosphorylase B"/>
    <property type="match status" value="2"/>
</dbReference>
<dbReference type="CDD" id="cd03811">
    <property type="entry name" value="GT4_GT28_WabH-like"/>
    <property type="match status" value="1"/>
</dbReference>
<evidence type="ECO:0000313" key="4">
    <source>
        <dbReference type="Proteomes" id="UP001595637"/>
    </source>
</evidence>
<dbReference type="InterPro" id="IPR001296">
    <property type="entry name" value="Glyco_trans_1"/>
</dbReference>
<accession>A0ABV7N8C8</accession>
<name>A0ABV7N8C8_9STAP</name>
<sequence>MQKKKVLFFIYQMGAGGAARTFLNILNNIDRAKFTPILVTLDYNGGYETYIKDDVKIIKLPTKRLRSAILPLAKTIRKEKVDIVFSTIPNYNVIAILGTILSFSRAKNVVREAAFLGGSLRENIKLRVVGKLYKHADRVVALSKGVQDNIINRYKVNPKKISVIYNPVDVDGIQRLARQDDIRAEDKEILKRASKIVVTAGRLVADKDHRTLINAFSKVQSRINDAHLVILGEGILEEELKQLVRKLELEEYVHFFGFQKNPYAYFQAADLFVLSSVREGFGHVLAEALSTGTPIVSTDARPGASEVLDYGVYGEMCPRSDSVKLADKICSMLLLSDEEQRDIVEKGIERANHFHVDKIVRQYENMFLHILEEKHS</sequence>
<dbReference type="PANTHER" id="PTHR12526:SF630">
    <property type="entry name" value="GLYCOSYLTRANSFERASE"/>
    <property type="match status" value="1"/>
</dbReference>
<dbReference type="GO" id="GO:0016757">
    <property type="term" value="F:glycosyltransferase activity"/>
    <property type="evidence" value="ECO:0007669"/>
    <property type="project" value="UniProtKB-KW"/>
</dbReference>
<comment type="caution">
    <text evidence="3">The sequence shown here is derived from an EMBL/GenBank/DDBJ whole genome shotgun (WGS) entry which is preliminary data.</text>
</comment>
<dbReference type="RefSeq" id="WP_380655778.1">
    <property type="nucleotide sequence ID" value="NZ_JBHRVQ010000001.1"/>
</dbReference>
<organism evidence="3 4">
    <name type="scientific">Salinicoccus sesuvii</name>
    <dbReference type="NCBI Taxonomy" id="868281"/>
    <lineage>
        <taxon>Bacteria</taxon>
        <taxon>Bacillati</taxon>
        <taxon>Bacillota</taxon>
        <taxon>Bacilli</taxon>
        <taxon>Bacillales</taxon>
        <taxon>Staphylococcaceae</taxon>
        <taxon>Salinicoccus</taxon>
    </lineage>
</organism>
<dbReference type="Proteomes" id="UP001595637">
    <property type="component" value="Unassembled WGS sequence"/>
</dbReference>
<dbReference type="SUPFAM" id="SSF53756">
    <property type="entry name" value="UDP-Glycosyltransferase/glycogen phosphorylase"/>
    <property type="match status" value="1"/>
</dbReference>
<reference evidence="4" key="1">
    <citation type="journal article" date="2019" name="Int. J. Syst. Evol. Microbiol.">
        <title>The Global Catalogue of Microorganisms (GCM) 10K type strain sequencing project: providing services to taxonomists for standard genome sequencing and annotation.</title>
        <authorList>
            <consortium name="The Broad Institute Genomics Platform"/>
            <consortium name="The Broad Institute Genome Sequencing Center for Infectious Disease"/>
            <person name="Wu L."/>
            <person name="Ma J."/>
        </authorList>
    </citation>
    <scope>NUCLEOTIDE SEQUENCE [LARGE SCALE GENOMIC DNA]</scope>
    <source>
        <strain evidence="4">CCM 7756</strain>
    </source>
</reference>
<evidence type="ECO:0000259" key="1">
    <source>
        <dbReference type="Pfam" id="PF00534"/>
    </source>
</evidence>
<keyword evidence="3" id="KW-0808">Transferase</keyword>
<dbReference type="Pfam" id="PF00534">
    <property type="entry name" value="Glycos_transf_1"/>
    <property type="match status" value="1"/>
</dbReference>